<dbReference type="InterPro" id="IPR029024">
    <property type="entry name" value="TerB-like"/>
</dbReference>
<keyword evidence="2" id="KW-1185">Reference proteome</keyword>
<protein>
    <recommendedName>
        <fullName evidence="3">Tellurite resistance protein TerB</fullName>
    </recommendedName>
</protein>
<dbReference type="Proteomes" id="UP000318081">
    <property type="component" value="Chromosome"/>
</dbReference>
<gene>
    <name evidence="1" type="ORF">TBK1r_22630</name>
</gene>
<reference evidence="1 2" key="1">
    <citation type="submission" date="2019-02" db="EMBL/GenBank/DDBJ databases">
        <title>Deep-cultivation of Planctomycetes and their phenomic and genomic characterization uncovers novel biology.</title>
        <authorList>
            <person name="Wiegand S."/>
            <person name="Jogler M."/>
            <person name="Boedeker C."/>
            <person name="Pinto D."/>
            <person name="Vollmers J."/>
            <person name="Rivas-Marin E."/>
            <person name="Kohn T."/>
            <person name="Peeters S.H."/>
            <person name="Heuer A."/>
            <person name="Rast P."/>
            <person name="Oberbeckmann S."/>
            <person name="Bunk B."/>
            <person name="Jeske O."/>
            <person name="Meyerdierks A."/>
            <person name="Storesund J.E."/>
            <person name="Kallscheuer N."/>
            <person name="Luecker S."/>
            <person name="Lage O.M."/>
            <person name="Pohl T."/>
            <person name="Merkel B.J."/>
            <person name="Hornburger P."/>
            <person name="Mueller R.-W."/>
            <person name="Bruemmer F."/>
            <person name="Labrenz M."/>
            <person name="Spormann A.M."/>
            <person name="Op den Camp H."/>
            <person name="Overmann J."/>
            <person name="Amann R."/>
            <person name="Jetten M.S.M."/>
            <person name="Mascher T."/>
            <person name="Medema M.H."/>
            <person name="Devos D.P."/>
            <person name="Kaster A.-K."/>
            <person name="Ovreas L."/>
            <person name="Rohde M."/>
            <person name="Galperin M.Y."/>
            <person name="Jogler C."/>
        </authorList>
    </citation>
    <scope>NUCLEOTIDE SEQUENCE [LARGE SCALE GENOMIC DNA]</scope>
    <source>
        <strain evidence="1 2">TBK1r</strain>
    </source>
</reference>
<name>A0ABX5XMW5_9BACT</name>
<dbReference type="EMBL" id="CP036432">
    <property type="protein sequence ID" value="QDV83325.1"/>
    <property type="molecule type" value="Genomic_DNA"/>
</dbReference>
<dbReference type="RefSeq" id="WP_145210020.1">
    <property type="nucleotide sequence ID" value="NZ_CP036432.1"/>
</dbReference>
<evidence type="ECO:0008006" key="3">
    <source>
        <dbReference type="Google" id="ProtNLM"/>
    </source>
</evidence>
<dbReference type="SUPFAM" id="SSF158682">
    <property type="entry name" value="TerB-like"/>
    <property type="match status" value="1"/>
</dbReference>
<accession>A0ABX5XMW5</accession>
<sequence>MRSRHSREAPTRRLQQRKFFNDVEDAIVDRLHAEAHSEGARDDLARQTGISDASLLSELTELGFTTRTLIALRLIPLVLVAWADHRVDSGERQAVLEAASTLGIRPESEAYMILDHWLREVPPRESVDAWKRYMRDAMGRLSQRARAKLATFFRTQMTAIAKASGGQFGFGKVSGKERQVIDGFMNTLCH</sequence>
<evidence type="ECO:0000313" key="1">
    <source>
        <dbReference type="EMBL" id="QDV83325.1"/>
    </source>
</evidence>
<organism evidence="1 2">
    <name type="scientific">Stieleria magnilauensis</name>
    <dbReference type="NCBI Taxonomy" id="2527963"/>
    <lineage>
        <taxon>Bacteria</taxon>
        <taxon>Pseudomonadati</taxon>
        <taxon>Planctomycetota</taxon>
        <taxon>Planctomycetia</taxon>
        <taxon>Pirellulales</taxon>
        <taxon>Pirellulaceae</taxon>
        <taxon>Stieleria</taxon>
    </lineage>
</organism>
<proteinExistence type="predicted"/>
<evidence type="ECO:0000313" key="2">
    <source>
        <dbReference type="Proteomes" id="UP000318081"/>
    </source>
</evidence>